<evidence type="ECO:0000259" key="5">
    <source>
        <dbReference type="PROSITE" id="PS50893"/>
    </source>
</evidence>
<gene>
    <name evidence="6" type="ORF">MNBD_DELTA03-1583</name>
</gene>
<comment type="similarity">
    <text evidence="1">Belongs to the ABC transporter superfamily.</text>
</comment>
<dbReference type="CDD" id="cd03255">
    <property type="entry name" value="ABC_MJ0796_LolCDE_FtsE"/>
    <property type="match status" value="1"/>
</dbReference>
<dbReference type="InterPro" id="IPR017911">
    <property type="entry name" value="MacB-like_ATP-bd"/>
</dbReference>
<dbReference type="SUPFAM" id="SSF52540">
    <property type="entry name" value="P-loop containing nucleoside triphosphate hydrolases"/>
    <property type="match status" value="1"/>
</dbReference>
<dbReference type="PANTHER" id="PTHR42798">
    <property type="entry name" value="LIPOPROTEIN-RELEASING SYSTEM ATP-BINDING PROTEIN LOLD"/>
    <property type="match status" value="1"/>
</dbReference>
<keyword evidence="6" id="KW-0449">Lipoprotein</keyword>
<dbReference type="PROSITE" id="PS00211">
    <property type="entry name" value="ABC_TRANSPORTER_1"/>
    <property type="match status" value="1"/>
</dbReference>
<organism evidence="6">
    <name type="scientific">hydrothermal vent metagenome</name>
    <dbReference type="NCBI Taxonomy" id="652676"/>
    <lineage>
        <taxon>unclassified sequences</taxon>
        <taxon>metagenomes</taxon>
        <taxon>ecological metagenomes</taxon>
    </lineage>
</organism>
<keyword evidence="3" id="KW-0547">Nucleotide-binding</keyword>
<dbReference type="Gene3D" id="3.40.50.300">
    <property type="entry name" value="P-loop containing nucleotide triphosphate hydrolases"/>
    <property type="match status" value="1"/>
</dbReference>
<evidence type="ECO:0000313" key="6">
    <source>
        <dbReference type="EMBL" id="VAW33547.1"/>
    </source>
</evidence>
<dbReference type="InterPro" id="IPR003439">
    <property type="entry name" value="ABC_transporter-like_ATP-bd"/>
</dbReference>
<dbReference type="InterPro" id="IPR003593">
    <property type="entry name" value="AAA+_ATPase"/>
</dbReference>
<dbReference type="GO" id="GO:0005524">
    <property type="term" value="F:ATP binding"/>
    <property type="evidence" value="ECO:0007669"/>
    <property type="project" value="UniProtKB-KW"/>
</dbReference>
<protein>
    <submittedName>
        <fullName evidence="6">Lipoprotein-releasing system ATP-binding protein LolD</fullName>
    </submittedName>
</protein>
<keyword evidence="2" id="KW-0813">Transport</keyword>
<reference evidence="6" key="1">
    <citation type="submission" date="2018-06" db="EMBL/GenBank/DDBJ databases">
        <authorList>
            <person name="Zhirakovskaya E."/>
        </authorList>
    </citation>
    <scope>NUCLEOTIDE SEQUENCE</scope>
</reference>
<dbReference type="PROSITE" id="PS50893">
    <property type="entry name" value="ABC_TRANSPORTER_2"/>
    <property type="match status" value="1"/>
</dbReference>
<dbReference type="GO" id="GO:0016887">
    <property type="term" value="F:ATP hydrolysis activity"/>
    <property type="evidence" value="ECO:0007669"/>
    <property type="project" value="InterPro"/>
</dbReference>
<dbReference type="PANTHER" id="PTHR42798:SF2">
    <property type="entry name" value="ABC TRANSPORTER ATP-BINDING PROTEIN MG467-RELATED"/>
    <property type="match status" value="1"/>
</dbReference>
<proteinExistence type="inferred from homology"/>
<evidence type="ECO:0000256" key="2">
    <source>
        <dbReference type="ARBA" id="ARBA00022448"/>
    </source>
</evidence>
<keyword evidence="4 6" id="KW-0067">ATP-binding</keyword>
<dbReference type="InterPro" id="IPR017871">
    <property type="entry name" value="ABC_transporter-like_CS"/>
</dbReference>
<dbReference type="AlphaFoldDB" id="A0A3B0V6E7"/>
<dbReference type="Pfam" id="PF00005">
    <property type="entry name" value="ABC_tran"/>
    <property type="match status" value="1"/>
</dbReference>
<dbReference type="EMBL" id="UOEX01000041">
    <property type="protein sequence ID" value="VAW33547.1"/>
    <property type="molecule type" value="Genomic_DNA"/>
</dbReference>
<dbReference type="SMART" id="SM00382">
    <property type="entry name" value="AAA"/>
    <property type="match status" value="1"/>
</dbReference>
<evidence type="ECO:0000256" key="3">
    <source>
        <dbReference type="ARBA" id="ARBA00022741"/>
    </source>
</evidence>
<sequence>MNKTENKIDTPQAPLFEARGITMTFAGPPPLTVLNKLDISIAEEEMIAIVGASGTGKTTLLNILGTLERPTAGSWLYQGRDVFTRQDRELDHFRNRAIGFVFQSHHLLPEFSAVENIMMPGLIAGMDKAALRHEADILLNKTNLTKQADSKIGELSGGEQQRVALARALIMKPALLLADEPTGNLDPDTGLKVFELLKEMNNTFKLATIMVTHNYHLASRMDRCLTLANGRLHLGGVSAP</sequence>
<dbReference type="InterPro" id="IPR027417">
    <property type="entry name" value="P-loop_NTPase"/>
</dbReference>
<accession>A0A3B0V6E7</accession>
<evidence type="ECO:0000256" key="4">
    <source>
        <dbReference type="ARBA" id="ARBA00022840"/>
    </source>
</evidence>
<name>A0A3B0V6E7_9ZZZZ</name>
<evidence type="ECO:0000256" key="1">
    <source>
        <dbReference type="ARBA" id="ARBA00005417"/>
    </source>
</evidence>
<feature type="domain" description="ABC transporter" evidence="5">
    <location>
        <begin position="18"/>
        <end position="239"/>
    </location>
</feature>